<evidence type="ECO:0000313" key="4">
    <source>
        <dbReference type="EMBL" id="MBB2150343.1"/>
    </source>
</evidence>
<proteinExistence type="predicted"/>
<evidence type="ECO:0000256" key="1">
    <source>
        <dbReference type="SAM" id="MobiDB-lite"/>
    </source>
</evidence>
<accession>A0ABR6F0Y0</accession>
<dbReference type="InterPro" id="IPR044023">
    <property type="entry name" value="Ig_7"/>
</dbReference>
<comment type="caution">
    <text evidence="4">The sequence shown here is derived from an EMBL/GenBank/DDBJ whole genome shotgun (WGS) entry which is preliminary data.</text>
</comment>
<protein>
    <recommendedName>
        <fullName evidence="3">Ig-like domain-containing protein</fullName>
    </recommendedName>
</protein>
<dbReference type="Pfam" id="PF19081">
    <property type="entry name" value="Ig_7"/>
    <property type="match status" value="2"/>
</dbReference>
<evidence type="ECO:0000259" key="3">
    <source>
        <dbReference type="Pfam" id="PF19081"/>
    </source>
</evidence>
<feature type="signal peptide" evidence="2">
    <location>
        <begin position="1"/>
        <end position="34"/>
    </location>
</feature>
<organism evidence="4 5">
    <name type="scientific">Pedobacter gandavensis</name>
    <dbReference type="NCBI Taxonomy" id="2679963"/>
    <lineage>
        <taxon>Bacteria</taxon>
        <taxon>Pseudomonadati</taxon>
        <taxon>Bacteroidota</taxon>
        <taxon>Sphingobacteriia</taxon>
        <taxon>Sphingobacteriales</taxon>
        <taxon>Sphingobacteriaceae</taxon>
        <taxon>Pedobacter</taxon>
    </lineage>
</organism>
<name>A0ABR6F0Y0_9SPHI</name>
<gene>
    <name evidence="4" type="ORF">GM920_15710</name>
</gene>
<sequence length="1247" mass="132064">MMLKTLRHLAFLLTNKLYCLVVFCVLLSFSVAYAEGSKDLYPAGATGNRAFLYCNSNNTASESWPFKTAGTHYVYANAGEVIAVASSAHGYGKGKIAVTSPLGVTSYSNTALTAGRIPNRKGEIAGPKKGKNDNANAYTPFTVDVTEATKGIWKIEFLPPSGLDGTDKLDVPDILANDDWTQSGSNGSGTNGNLDEIAAWDVSVMKKGGDEWFTGRVYANVLNLHLAASFTPEKAYYATHYVLTKDGRAYRVKTNGSNGVGFTFFSNSNGFAVNSVPTYKSLDKSTLVDILNYTHNPISADNGTNTTHKIFYNKPNPDLPAKAAIATTPVSETWLKNDAVLPKITNLKIVGAEGSPGLAGRNGAHIKFESSTIGTYRITIPVVTAAGAIANRIIIGVANAGENSVFWDGKDANGNYLLPASVVSTLKTKLQSAEVHFPYIDMEINPLGLIIELTVNNTTYDLDVNNKDESVYSDRTYWDDSDVTGAGSFPESSNPFLNAINGLPSRTNGHKWGAYAPSNAKAPAVPNSGSGSYSFGNQKSMDTWAYIQGSEIDNPIDLTIKVADLKVLSITPDLSTFLSDQQVVYKVKLKNSGPSDVQGALFTFLSPKGFQISAVNPTSTITNGVGTVKNALTGVGKFTATLDMNNNCEIEFTIVGKLTVSPSIPVMTAEASILRPADVTDPDATNPNLNPDGSAPSDPHLECKNGTAVEDCNNIKYHHLQIYDLCAGSAIPTISYQGNNDIVSLIGNVPALDFKRDDVNKSMEVTGAPSATGSFTLGTERNDQHKTTYLIHVAALPVVTLPNVLAVCNGKSIAITATASGENNTYKWQFKNGSNGWQDFAEGTDVKGSNTSILTLSNVPLNLDGQGIRVLVRSSFGCDAEAIGTLKVAENPITVTITSNKTELCDGDGTTLTSSIDKGNQWYLEGVLIPGAINKKLMVFEAGTYSLVVTNEAGCSTPGSNTVEITIIPPPEISTITVEGNVVSCSGEAVKLSVTSNNTNLTYQWVDNNGDIAGATSSFFMVTKTGKYLVKVRNSNGCEVMSAGVDITIKNRALATDVTVTNQTICAGNKVMLTAESTLLGAVFTWYSDSQLTNKIKEGATLEVEPGSTTDYFVTVRNADICDNAVGNAKKATVTVNPIPDAAVITAEGQTTFCAGGTVVLKTTTVADSYQWYKGLNLITGATQQTYTATESGSYSVKITLISCESPASNALEVVVNPIPDAAVITAEGQTTFCAGGAVVLKTTTVA</sequence>
<reference evidence="4 5" key="1">
    <citation type="submission" date="2019-11" db="EMBL/GenBank/DDBJ databases">
        <title>Description of Pedobacter sp. LMG 31462T.</title>
        <authorList>
            <person name="Carlier A."/>
            <person name="Qi S."/>
            <person name="Vandamme P."/>
        </authorList>
    </citation>
    <scope>NUCLEOTIDE SEQUENCE [LARGE SCALE GENOMIC DNA]</scope>
    <source>
        <strain evidence="4 5">LMG 31462</strain>
    </source>
</reference>
<keyword evidence="2" id="KW-0732">Signal</keyword>
<dbReference type="Proteomes" id="UP000636110">
    <property type="component" value="Unassembled WGS sequence"/>
</dbReference>
<dbReference type="EMBL" id="WNXC01000006">
    <property type="protein sequence ID" value="MBB2150343.1"/>
    <property type="molecule type" value="Genomic_DNA"/>
</dbReference>
<dbReference type="Gene3D" id="2.60.40.10">
    <property type="entry name" value="Immunoglobulins"/>
    <property type="match status" value="2"/>
</dbReference>
<dbReference type="Gene3D" id="2.60.40.4070">
    <property type="match status" value="1"/>
</dbReference>
<evidence type="ECO:0000313" key="5">
    <source>
        <dbReference type="Proteomes" id="UP000636110"/>
    </source>
</evidence>
<feature type="domain" description="Ig-like" evidence="3">
    <location>
        <begin position="974"/>
        <end position="1049"/>
    </location>
</feature>
<feature type="non-terminal residue" evidence="4">
    <location>
        <position position="1247"/>
    </location>
</feature>
<feature type="domain" description="Ig-like" evidence="3">
    <location>
        <begin position="1059"/>
        <end position="1138"/>
    </location>
</feature>
<feature type="chain" id="PRO_5045124366" description="Ig-like domain-containing protein" evidence="2">
    <location>
        <begin position="35"/>
        <end position="1247"/>
    </location>
</feature>
<feature type="region of interest" description="Disordered" evidence="1">
    <location>
        <begin position="675"/>
        <end position="700"/>
    </location>
</feature>
<dbReference type="InterPro" id="IPR013783">
    <property type="entry name" value="Ig-like_fold"/>
</dbReference>
<evidence type="ECO:0000256" key="2">
    <source>
        <dbReference type="SAM" id="SignalP"/>
    </source>
</evidence>
<keyword evidence="5" id="KW-1185">Reference proteome</keyword>